<evidence type="ECO:0000259" key="1">
    <source>
        <dbReference type="Pfam" id="PF18545"/>
    </source>
</evidence>
<evidence type="ECO:0000313" key="2">
    <source>
        <dbReference type="EMBL" id="MDS0282818.1"/>
    </source>
</evidence>
<comment type="caution">
    <text evidence="2">The sequence shown here is derived from an EMBL/GenBank/DDBJ whole genome shotgun (WGS) entry which is preliminary data.</text>
</comment>
<dbReference type="Pfam" id="PF18545">
    <property type="entry name" value="HalOD1"/>
    <property type="match status" value="1"/>
</dbReference>
<evidence type="ECO:0000313" key="3">
    <source>
        <dbReference type="Proteomes" id="UP001268864"/>
    </source>
</evidence>
<protein>
    <recommendedName>
        <fullName evidence="1">Halobacterial output domain-containing protein</fullName>
    </recommendedName>
</protein>
<reference evidence="2 3" key="1">
    <citation type="submission" date="2022-06" db="EMBL/GenBank/DDBJ databases">
        <title>Halomicroarcula sp. a new haloarchaeum isolate from saline soil.</title>
        <authorList>
            <person name="Strakova D."/>
            <person name="Galisteo C."/>
            <person name="Sanchez-Porro C."/>
            <person name="Ventosa A."/>
        </authorList>
    </citation>
    <scope>NUCLEOTIDE SEQUENCE [LARGE SCALE GENOMIC DNA]</scope>
    <source>
        <strain evidence="2 3">S3CR25-11</strain>
    </source>
</reference>
<dbReference type="Proteomes" id="UP001268864">
    <property type="component" value="Unassembled WGS sequence"/>
</dbReference>
<gene>
    <name evidence="2" type="ORF">NDI86_11840</name>
</gene>
<dbReference type="InterPro" id="IPR040624">
    <property type="entry name" value="HalOD1"/>
</dbReference>
<dbReference type="EMBL" id="JAMQOS010000003">
    <property type="protein sequence ID" value="MDS0282818.1"/>
    <property type="molecule type" value="Genomic_DNA"/>
</dbReference>
<name>A0ABU2FPZ1_9EURY</name>
<sequence length="86" mass="9307">MRYVKSDEYGTDTACTVSDRVIRAVADREGVSPLDISTPLFDAIDPDALDRLYGNHGDGVTTVFEYSGYRVTVHGGGRVELGPIAE</sequence>
<organism evidence="2 3">
    <name type="scientific">Haloarcula onubensis</name>
    <dbReference type="NCBI Taxonomy" id="2950539"/>
    <lineage>
        <taxon>Archaea</taxon>
        <taxon>Methanobacteriati</taxon>
        <taxon>Methanobacteriota</taxon>
        <taxon>Stenosarchaea group</taxon>
        <taxon>Halobacteria</taxon>
        <taxon>Halobacteriales</taxon>
        <taxon>Haloarculaceae</taxon>
        <taxon>Haloarcula</taxon>
    </lineage>
</organism>
<proteinExistence type="predicted"/>
<feature type="domain" description="Halobacterial output" evidence="1">
    <location>
        <begin position="16"/>
        <end position="81"/>
    </location>
</feature>
<accession>A0ABU2FPZ1</accession>
<keyword evidence="3" id="KW-1185">Reference proteome</keyword>
<dbReference type="RefSeq" id="WP_310900641.1">
    <property type="nucleotide sequence ID" value="NZ_JAMQOS010000003.1"/>
</dbReference>